<proteinExistence type="predicted"/>
<reference evidence="9" key="2">
    <citation type="submission" date="2021-03" db="EMBL/GenBank/DDBJ databases">
        <authorList>
            <person name="Alouane T."/>
            <person name="Langin T."/>
            <person name="Bonhomme L."/>
        </authorList>
    </citation>
    <scope>NUCLEOTIDE SEQUENCE</scope>
    <source>
        <strain evidence="9">MDC_Fg202</strain>
    </source>
</reference>
<evidence type="ECO:0000256" key="6">
    <source>
        <dbReference type="ARBA" id="ARBA00023242"/>
    </source>
</evidence>
<dbReference type="Proteomes" id="UP000746612">
    <property type="component" value="Unassembled WGS sequence"/>
</dbReference>
<keyword evidence="1" id="KW-0479">Metal-binding</keyword>
<feature type="domain" description="Zn(2)-C6 fungal-type" evidence="8">
    <location>
        <begin position="29"/>
        <end position="57"/>
    </location>
</feature>
<evidence type="ECO:0000256" key="2">
    <source>
        <dbReference type="ARBA" id="ARBA00022833"/>
    </source>
</evidence>
<evidence type="ECO:0000313" key="9">
    <source>
        <dbReference type="EMBL" id="CAG2008683.1"/>
    </source>
</evidence>
<evidence type="ECO:0000256" key="7">
    <source>
        <dbReference type="SAM" id="MobiDB-lite"/>
    </source>
</evidence>
<dbReference type="PANTHER" id="PTHR36206:SF4">
    <property type="entry name" value="HYPOTHETICAL CONSERVED PROTEIN (EUROFUNG)-RELATED"/>
    <property type="match status" value="1"/>
</dbReference>
<dbReference type="Pfam" id="PF11951">
    <property type="entry name" value="Fungal_trans_2"/>
    <property type="match status" value="1"/>
</dbReference>
<dbReference type="GO" id="GO:0003677">
    <property type="term" value="F:DNA binding"/>
    <property type="evidence" value="ECO:0007669"/>
    <property type="project" value="UniProtKB-KW"/>
</dbReference>
<dbReference type="InterPro" id="IPR036864">
    <property type="entry name" value="Zn2-C6_fun-type_DNA-bd_sf"/>
</dbReference>
<gene>
    <name evidence="10" type="ORF">FUG_LOCUS145270</name>
    <name evidence="9" type="ORF">MDCFG202_LOCUS570456</name>
</gene>
<evidence type="ECO:0000256" key="5">
    <source>
        <dbReference type="ARBA" id="ARBA00023163"/>
    </source>
</evidence>
<dbReference type="GO" id="GO:0000981">
    <property type="term" value="F:DNA-binding transcription factor activity, RNA polymerase II-specific"/>
    <property type="evidence" value="ECO:0007669"/>
    <property type="project" value="InterPro"/>
</dbReference>
<dbReference type="Pfam" id="PF00172">
    <property type="entry name" value="Zn_clus"/>
    <property type="match status" value="1"/>
</dbReference>
<keyword evidence="4" id="KW-0238">DNA-binding</keyword>
<dbReference type="InterPro" id="IPR052360">
    <property type="entry name" value="Transcr_Regulatory_Proteins"/>
</dbReference>
<dbReference type="CDD" id="cd00067">
    <property type="entry name" value="GAL4"/>
    <property type="match status" value="1"/>
</dbReference>
<evidence type="ECO:0000313" key="10">
    <source>
        <dbReference type="EMBL" id="VIO55083.1"/>
    </source>
</evidence>
<dbReference type="InterPro" id="IPR001138">
    <property type="entry name" value="Zn2Cys6_DnaBD"/>
</dbReference>
<feature type="compositionally biased region" description="Polar residues" evidence="7">
    <location>
        <begin position="1"/>
        <end position="14"/>
    </location>
</feature>
<dbReference type="SMART" id="SM00066">
    <property type="entry name" value="GAL4"/>
    <property type="match status" value="1"/>
</dbReference>
<keyword evidence="2" id="KW-0862">Zinc</keyword>
<feature type="region of interest" description="Disordered" evidence="7">
    <location>
        <begin position="1"/>
        <end position="20"/>
    </location>
</feature>
<evidence type="ECO:0000256" key="1">
    <source>
        <dbReference type="ARBA" id="ARBA00022723"/>
    </source>
</evidence>
<accession>A0A4E9DE75</accession>
<protein>
    <recommendedName>
        <fullName evidence="8">Zn(2)-C6 fungal-type domain-containing protein</fullName>
    </recommendedName>
</protein>
<dbReference type="Gene3D" id="4.10.240.10">
    <property type="entry name" value="Zn(2)-C6 fungal-type DNA-binding domain"/>
    <property type="match status" value="1"/>
</dbReference>
<organism evidence="10">
    <name type="scientific">Gibberella zeae</name>
    <name type="common">Wheat head blight fungus</name>
    <name type="synonym">Fusarium graminearum</name>
    <dbReference type="NCBI Taxonomy" id="5518"/>
    <lineage>
        <taxon>Eukaryota</taxon>
        <taxon>Fungi</taxon>
        <taxon>Dikarya</taxon>
        <taxon>Ascomycota</taxon>
        <taxon>Pezizomycotina</taxon>
        <taxon>Sordariomycetes</taxon>
        <taxon>Hypocreomycetidae</taxon>
        <taxon>Hypocreales</taxon>
        <taxon>Nectriaceae</taxon>
        <taxon>Fusarium</taxon>
    </lineage>
</organism>
<dbReference type="GO" id="GO:0008270">
    <property type="term" value="F:zinc ion binding"/>
    <property type="evidence" value="ECO:0007669"/>
    <property type="project" value="InterPro"/>
</dbReference>
<dbReference type="PANTHER" id="PTHR36206">
    <property type="entry name" value="ASPERCRYPTIN BIOSYNTHESIS CLUSTER-SPECIFIC TRANSCRIPTION REGULATOR ATNN-RELATED"/>
    <property type="match status" value="1"/>
</dbReference>
<dbReference type="InterPro" id="IPR021858">
    <property type="entry name" value="Fun_TF"/>
</dbReference>
<reference evidence="10" key="1">
    <citation type="submission" date="2019-04" db="EMBL/GenBank/DDBJ databases">
        <authorList>
            <person name="Melise S."/>
            <person name="Noan J."/>
            <person name="Okalmin O."/>
        </authorList>
    </citation>
    <scope>NUCLEOTIDE SEQUENCE</scope>
    <source>
        <strain evidence="10">FN9</strain>
    </source>
</reference>
<keyword evidence="6" id="KW-0539">Nucleus</keyword>
<keyword evidence="5" id="KW-0804">Transcription</keyword>
<dbReference type="EMBL" id="CAAKMV010000111">
    <property type="protein sequence ID" value="VIO55083.1"/>
    <property type="molecule type" value="Genomic_DNA"/>
</dbReference>
<evidence type="ECO:0000256" key="3">
    <source>
        <dbReference type="ARBA" id="ARBA00023015"/>
    </source>
</evidence>
<evidence type="ECO:0000259" key="8">
    <source>
        <dbReference type="PROSITE" id="PS50048"/>
    </source>
</evidence>
<evidence type="ECO:0000256" key="4">
    <source>
        <dbReference type="ARBA" id="ARBA00023125"/>
    </source>
</evidence>
<dbReference type="PROSITE" id="PS50048">
    <property type="entry name" value="ZN2_CY6_FUNGAL_2"/>
    <property type="match status" value="1"/>
</dbReference>
<sequence>MNSSETKSETSSQAWRKKPRQFAPKSRLGCKTCKIRRIKCDQTRPSCLKCQYTGRTCDGYGVAPYLVGVEVKTSQHLHSDAIAAATYGLPNPSTELSVQKTTHPRYQSHQNLIMKNPGALMLIPVDPAQAEAMSFFEVISVNHLNEYYPSESWRETLMFFSQTTPSVRHAAVALSLIHRSYHDSCSSHSEHGALFHYNKAIQLFLAQESSDNIEAMVIALLVCYLFTSFDNLAGNYQRAMIHLQGGVKLSRSIPDAMLDKSNVSSVNMFLIEAVKQLRRLDMQAGAYLVGWNAENTQETPEQEALFPNNEFDSVEHAANCHLVLLARAMRLHWMAQEAFFTEGVPPIASKQLVIEQLETWSQLFEQMLSTTNHHGVIGSSRLETLLRLQNTVLWILVNSLGPGREIEYDKFLPEFQRCVKMVDEVAFGHQHQEGSPKPRFTQDVAIIPILYIIGAKCRDPIVRQEVSRILRQQRLREAVWDSAFAARAVERIAEIEQDKIGGGCIKTMEEIEVSQRVECVSWEQVINNQGARLELEYTLCKQERRYTESLFVY</sequence>
<dbReference type="SUPFAM" id="SSF57701">
    <property type="entry name" value="Zn2/Cys6 DNA-binding domain"/>
    <property type="match status" value="1"/>
</dbReference>
<dbReference type="EMBL" id="CAJPIJ010000190">
    <property type="protein sequence ID" value="CAG2008683.1"/>
    <property type="molecule type" value="Genomic_DNA"/>
</dbReference>
<keyword evidence="3" id="KW-0805">Transcription regulation</keyword>
<dbReference type="PROSITE" id="PS00463">
    <property type="entry name" value="ZN2_CY6_FUNGAL_1"/>
    <property type="match status" value="1"/>
</dbReference>
<dbReference type="AlphaFoldDB" id="A0A4E9DE75"/>
<name>A0A4E9DE75_GIBZA</name>